<dbReference type="EMBL" id="JBHSJC010000001">
    <property type="protein sequence ID" value="MFC4827684.1"/>
    <property type="molecule type" value="Genomic_DNA"/>
</dbReference>
<dbReference type="Gene3D" id="6.20.350.10">
    <property type="match status" value="1"/>
</dbReference>
<comment type="caution">
    <text evidence="3">The sequence shown here is derived from an EMBL/GenBank/DDBJ whole genome shotgun (WGS) entry which is preliminary data.</text>
</comment>
<dbReference type="Pfam" id="PF02026">
    <property type="entry name" value="RyR"/>
    <property type="match status" value="1"/>
</dbReference>
<dbReference type="InterPro" id="IPR027417">
    <property type="entry name" value="P-loop_NTPase"/>
</dbReference>
<dbReference type="RefSeq" id="WP_204395725.1">
    <property type="nucleotide sequence ID" value="NZ_JAFBBW010000001.1"/>
</dbReference>
<dbReference type="SUPFAM" id="SSF52540">
    <property type="entry name" value="P-loop containing nucleoside triphosphate hydrolases"/>
    <property type="match status" value="1"/>
</dbReference>
<evidence type="ECO:0000313" key="3">
    <source>
        <dbReference type="EMBL" id="MFC4827684.1"/>
    </source>
</evidence>
<dbReference type="Proteomes" id="UP001595960">
    <property type="component" value="Unassembled WGS sequence"/>
</dbReference>
<accession>A0ABV9R2G6</accession>
<feature type="domain" description="Ryanodine receptor Ryr" evidence="2">
    <location>
        <begin position="772"/>
        <end position="839"/>
    </location>
</feature>
<feature type="compositionally biased region" description="Low complexity" evidence="1">
    <location>
        <begin position="34"/>
        <end position="43"/>
    </location>
</feature>
<proteinExistence type="predicted"/>
<sequence length="849" mass="91418">MASSDPEPGAHPGPLVVVAGDVTVDWNLARRPVSAQAQSQSQSDGGRAPHRGGAALLGDLIALTAAGMPDRRPARVSPPEPFGTVAPGDGRHNHSYAVWNPAAGGDGSSAPAWRVGTLLGTDRARSDERTRQEWQRLASAAARADVIVLDDADLGFRDLSDATVWEATRARRPWIVLKQSRRIAQGPLWEHLTADAADRLIVVVAIDDLRADEIQVSRALSWERTAQDLLWELVNAPAMNALSQVAHTLVSFGPSGAMLVSRDAHAPHPSCTLFYDPAIAEGGWELEHADGVMGGTDCLVAAIACRLLGRPETPDLGGAVEDGVAAARLLHVRGYEEAGPGRTDLAFPLDAVAGALRSESEPLVAVAVPEPSADRYWTILEDRCRGALDATAADVVRRGPSAALAGVPLGRFASLTTADRSEIESFRGVAALIGEYLTSPATAPLCIGVFGPPGAGKSFGVKQVAKAVAGGRVSSALEFNLAQLGSTDELADAFHVVRDTALSGRIPLVFWDEFDSDLMGEPLGWLRHFLAPMQDGEFRHGQLTHRIGRAIFVFAGGTAARVEEFGRGLGEADFRRAKGPDFVSRLRGFVDVLGPNAHGPQDHYAVIRRALLLRAILERQAPQLFDGSRLRIDSGVLRAFLEVSEYRHGARSLEAIVASSHLAGASTYARSALPPTAQLGLHVEPEDFESLVQHPDLEGALLERLARAAHRVYEERLPGSRTLVAFDDLPSYQREQNRANVRDIPTKLARIGCVMVPASAAAAPTELTADEVERLAEDEHARWLRDLGPGWQYGATSDPERRIHEAYLPWPALPDDQRDKDRELVRRIPTIIREAGYAIVRTHRMPGAP</sequence>
<organism evidence="3 4">
    <name type="scientific">Agromyces aurantiacus</name>
    <dbReference type="NCBI Taxonomy" id="165814"/>
    <lineage>
        <taxon>Bacteria</taxon>
        <taxon>Bacillati</taxon>
        <taxon>Actinomycetota</taxon>
        <taxon>Actinomycetes</taxon>
        <taxon>Micrococcales</taxon>
        <taxon>Microbacteriaceae</taxon>
        <taxon>Agromyces</taxon>
    </lineage>
</organism>
<name>A0ABV9R2G6_9MICO</name>
<feature type="region of interest" description="Disordered" evidence="1">
    <location>
        <begin position="70"/>
        <end position="89"/>
    </location>
</feature>
<evidence type="ECO:0000259" key="2">
    <source>
        <dbReference type="Pfam" id="PF02026"/>
    </source>
</evidence>
<protein>
    <submittedName>
        <fullName evidence="3">RyR domain-containing protein</fullName>
    </submittedName>
</protein>
<dbReference type="InterPro" id="IPR003032">
    <property type="entry name" value="Ryanodine_rcpt"/>
</dbReference>
<evidence type="ECO:0000256" key="1">
    <source>
        <dbReference type="SAM" id="MobiDB-lite"/>
    </source>
</evidence>
<feature type="region of interest" description="Disordered" evidence="1">
    <location>
        <begin position="30"/>
        <end position="53"/>
    </location>
</feature>
<keyword evidence="4" id="KW-1185">Reference proteome</keyword>
<gene>
    <name evidence="3" type="ORF">ACFPER_02715</name>
</gene>
<reference evidence="4" key="1">
    <citation type="journal article" date="2019" name="Int. J. Syst. Evol. Microbiol.">
        <title>The Global Catalogue of Microorganisms (GCM) 10K type strain sequencing project: providing services to taxonomists for standard genome sequencing and annotation.</title>
        <authorList>
            <consortium name="The Broad Institute Genomics Platform"/>
            <consortium name="The Broad Institute Genome Sequencing Center for Infectious Disease"/>
            <person name="Wu L."/>
            <person name="Ma J."/>
        </authorList>
    </citation>
    <scope>NUCLEOTIDE SEQUENCE [LARGE SCALE GENOMIC DNA]</scope>
    <source>
        <strain evidence="4">CGMCC 1.12192</strain>
    </source>
</reference>
<evidence type="ECO:0000313" key="4">
    <source>
        <dbReference type="Proteomes" id="UP001595960"/>
    </source>
</evidence>